<evidence type="ECO:0000313" key="5">
    <source>
        <dbReference type="Proteomes" id="UP000004619"/>
    </source>
</evidence>
<feature type="domain" description="Isochorismatase-like" evidence="3">
    <location>
        <begin position="13"/>
        <end position="152"/>
    </location>
</feature>
<accession>C7H7H6</accession>
<dbReference type="eggNOG" id="COG1335">
    <property type="taxonomic scope" value="Bacteria"/>
</dbReference>
<reference evidence="4" key="1">
    <citation type="submission" date="2009-08" db="EMBL/GenBank/DDBJ databases">
        <authorList>
            <person name="Weinstock G."/>
            <person name="Sodergren E."/>
            <person name="Clifton S."/>
            <person name="Fulton L."/>
            <person name="Fulton B."/>
            <person name="Courtney L."/>
            <person name="Fronick C."/>
            <person name="Harrison M."/>
            <person name="Strong C."/>
            <person name="Farmer C."/>
            <person name="Delahaunty K."/>
            <person name="Markovic C."/>
            <person name="Hall O."/>
            <person name="Minx P."/>
            <person name="Tomlinson C."/>
            <person name="Mitreva M."/>
            <person name="Nelson J."/>
            <person name="Hou S."/>
            <person name="Wollam A."/>
            <person name="Pepin K.H."/>
            <person name="Johnson M."/>
            <person name="Bhonagiri V."/>
            <person name="Nash W.E."/>
            <person name="Warren W."/>
            <person name="Chinwalla A."/>
            <person name="Mardis E.R."/>
            <person name="Wilson R.K."/>
        </authorList>
    </citation>
    <scope>NUCLEOTIDE SEQUENCE [LARGE SCALE GENOMIC DNA]</scope>
    <source>
        <strain evidence="4">A2-165</strain>
    </source>
</reference>
<dbReference type="EMBL" id="ACOP02000060">
    <property type="protein sequence ID" value="EEU96119.1"/>
    <property type="molecule type" value="Genomic_DNA"/>
</dbReference>
<dbReference type="InterPro" id="IPR036380">
    <property type="entry name" value="Isochorismatase-like_sf"/>
</dbReference>
<evidence type="ECO:0000313" key="4">
    <source>
        <dbReference type="EMBL" id="EEU96119.1"/>
    </source>
</evidence>
<comment type="caution">
    <text evidence="4">The sequence shown here is derived from an EMBL/GenBank/DDBJ whole genome shotgun (WGS) entry which is preliminary data.</text>
</comment>
<dbReference type="HOGENOM" id="CLU_068979_5_5_9"/>
<gene>
    <name evidence="4" type="ORF">FAEPRAA2165_02260</name>
</gene>
<name>C7H7H6_FAED2</name>
<evidence type="ECO:0000256" key="1">
    <source>
        <dbReference type="ARBA" id="ARBA00006336"/>
    </source>
</evidence>
<dbReference type="EC" id="3.-.-.-" evidence="4"/>
<keyword evidence="2 4" id="KW-0378">Hydrolase</keyword>
<sequence>MKSKEKQEGLHMVLLVVDTQKGIVDERLYAFEKFVSNIKELIRTAREQGIEVVYVQHDDGPGTGFSIGDDEFDIYSEFAPLQTEKRFVKTVCNAFKKESGLLEYLTAKGEKDVMVCGIMTDFCINATIEAGFEHDFHMIVPAYANSTRDNEYMTGEQSYRYYNEFLWPDLYASCVPMDKALELLKK</sequence>
<dbReference type="PATRIC" id="fig|411483.3.peg.1668"/>
<dbReference type="STRING" id="411483.FAEPRAA2165_02260"/>
<evidence type="ECO:0000259" key="3">
    <source>
        <dbReference type="Pfam" id="PF00857"/>
    </source>
</evidence>
<dbReference type="Gene3D" id="3.40.50.850">
    <property type="entry name" value="Isochorismatase-like"/>
    <property type="match status" value="1"/>
</dbReference>
<organism evidence="4 5">
    <name type="scientific">Faecalibacterium duncaniae (strain DSM 17677 / JCM 31915 / A2-165)</name>
    <name type="common">Faecalibacterium prausnitzii</name>
    <dbReference type="NCBI Taxonomy" id="411483"/>
    <lineage>
        <taxon>Bacteria</taxon>
        <taxon>Bacillati</taxon>
        <taxon>Bacillota</taxon>
        <taxon>Clostridia</taxon>
        <taxon>Eubacteriales</taxon>
        <taxon>Oscillospiraceae</taxon>
        <taxon>Faecalibacterium</taxon>
    </lineage>
</organism>
<dbReference type="Proteomes" id="UP000004619">
    <property type="component" value="Unassembled WGS sequence"/>
</dbReference>
<evidence type="ECO:0000256" key="2">
    <source>
        <dbReference type="ARBA" id="ARBA00022801"/>
    </source>
</evidence>
<dbReference type="InterPro" id="IPR000868">
    <property type="entry name" value="Isochorismatase-like_dom"/>
</dbReference>
<protein>
    <submittedName>
        <fullName evidence="4">Isochorismatase family protein</fullName>
        <ecNumber evidence="4">3.-.-.-</ecNumber>
    </submittedName>
</protein>
<dbReference type="Pfam" id="PF00857">
    <property type="entry name" value="Isochorismatase"/>
    <property type="match status" value="1"/>
</dbReference>
<dbReference type="PANTHER" id="PTHR43540">
    <property type="entry name" value="PEROXYUREIDOACRYLATE/UREIDOACRYLATE AMIDOHYDROLASE-RELATED"/>
    <property type="match status" value="1"/>
</dbReference>
<proteinExistence type="inferred from homology"/>
<comment type="similarity">
    <text evidence="1">Belongs to the isochorismatase family.</text>
</comment>
<dbReference type="CDD" id="cd01014">
    <property type="entry name" value="nicotinamidase_related"/>
    <property type="match status" value="1"/>
</dbReference>
<dbReference type="InterPro" id="IPR050272">
    <property type="entry name" value="Isochorismatase-like_hydrls"/>
</dbReference>
<dbReference type="GO" id="GO:0016787">
    <property type="term" value="F:hydrolase activity"/>
    <property type="evidence" value="ECO:0007669"/>
    <property type="project" value="UniProtKB-KW"/>
</dbReference>
<dbReference type="AlphaFoldDB" id="C7H7H6"/>
<dbReference type="PANTHER" id="PTHR43540:SF14">
    <property type="entry name" value="ISOCHORISMATASE"/>
    <property type="match status" value="1"/>
</dbReference>
<dbReference type="SUPFAM" id="SSF52499">
    <property type="entry name" value="Isochorismatase-like hydrolases"/>
    <property type="match status" value="1"/>
</dbReference>
<keyword evidence="5" id="KW-1185">Reference proteome</keyword>